<comment type="caution">
    <text evidence="1">The sequence shown here is derived from an EMBL/GenBank/DDBJ whole genome shotgun (WGS) entry which is preliminary data.</text>
</comment>
<dbReference type="Proteomes" id="UP000672526">
    <property type="component" value="Unassembled WGS sequence"/>
</dbReference>
<proteinExistence type="predicted"/>
<sequence length="40" mass="4605">MFPMRAATQRMVRGYLVRLYGSHNGGATENRKVKVIYGLY</sequence>
<evidence type="ECO:0000313" key="2">
    <source>
        <dbReference type="Proteomes" id="UP000672526"/>
    </source>
</evidence>
<accession>A0ABM8RFL7</accession>
<evidence type="ECO:0000313" key="1">
    <source>
        <dbReference type="EMBL" id="CAE6750138.1"/>
    </source>
</evidence>
<name>A0ABM8RFL7_9BURK</name>
<dbReference type="EMBL" id="CAJNBK010000006">
    <property type="protein sequence ID" value="CAE6750138.1"/>
    <property type="molecule type" value="Genomic_DNA"/>
</dbReference>
<keyword evidence="2" id="KW-1185">Reference proteome</keyword>
<gene>
    <name evidence="1" type="ORF">R69888_02934</name>
</gene>
<organism evidence="1 2">
    <name type="scientific">Paraburkholderia haematera</name>
    <dbReference type="NCBI Taxonomy" id="2793077"/>
    <lineage>
        <taxon>Bacteria</taxon>
        <taxon>Pseudomonadati</taxon>
        <taxon>Pseudomonadota</taxon>
        <taxon>Betaproteobacteria</taxon>
        <taxon>Burkholderiales</taxon>
        <taxon>Burkholderiaceae</taxon>
        <taxon>Paraburkholderia</taxon>
    </lineage>
</organism>
<protein>
    <submittedName>
        <fullName evidence="1">Uncharacterized protein</fullName>
    </submittedName>
</protein>
<reference evidence="1 2" key="1">
    <citation type="submission" date="2021-02" db="EMBL/GenBank/DDBJ databases">
        <authorList>
            <person name="Vanwijnsberghe S."/>
        </authorList>
    </citation>
    <scope>NUCLEOTIDE SEQUENCE [LARGE SCALE GENOMIC DNA]</scope>
    <source>
        <strain evidence="1 2">LMG 31837</strain>
    </source>
</reference>